<dbReference type="InterPro" id="IPR018313">
    <property type="entry name" value="SBP_3_CS"/>
</dbReference>
<dbReference type="Pfam" id="PF00497">
    <property type="entry name" value="SBP_bac_3"/>
    <property type="match status" value="1"/>
</dbReference>
<comment type="caution">
    <text evidence="7">The sequence shown here is derived from an EMBL/GenBank/DDBJ whole genome shotgun (WGS) entry which is preliminary data.</text>
</comment>
<organism evidence="7 8">
    <name type="scientific">Azospirillum endophyticum</name>
    <dbReference type="NCBI Taxonomy" id="2800326"/>
    <lineage>
        <taxon>Bacteria</taxon>
        <taxon>Pseudomonadati</taxon>
        <taxon>Pseudomonadota</taxon>
        <taxon>Alphaproteobacteria</taxon>
        <taxon>Rhodospirillales</taxon>
        <taxon>Azospirillaceae</taxon>
        <taxon>Azospirillum</taxon>
    </lineage>
</organism>
<evidence type="ECO:0000256" key="2">
    <source>
        <dbReference type="ARBA" id="ARBA00022448"/>
    </source>
</evidence>
<evidence type="ECO:0000259" key="6">
    <source>
        <dbReference type="SMART" id="SM00062"/>
    </source>
</evidence>
<feature type="domain" description="Solute-binding protein family 3/N-terminal" evidence="6">
    <location>
        <begin position="53"/>
        <end position="283"/>
    </location>
</feature>
<dbReference type="SUPFAM" id="SSF53850">
    <property type="entry name" value="Periplasmic binding protein-like II"/>
    <property type="match status" value="1"/>
</dbReference>
<keyword evidence="8" id="KW-1185">Reference proteome</keyword>
<evidence type="ECO:0000313" key="8">
    <source>
        <dbReference type="Proteomes" id="UP000652760"/>
    </source>
</evidence>
<proteinExistence type="inferred from homology"/>
<reference evidence="8" key="1">
    <citation type="submission" date="2021-01" db="EMBL/GenBank/DDBJ databases">
        <title>Genome public.</title>
        <authorList>
            <person name="Liu C."/>
            <person name="Sun Q."/>
        </authorList>
    </citation>
    <scope>NUCLEOTIDE SEQUENCE [LARGE SCALE GENOMIC DNA]</scope>
    <source>
        <strain evidence="8">YIM B02556</strain>
    </source>
</reference>
<evidence type="ECO:0000256" key="1">
    <source>
        <dbReference type="ARBA" id="ARBA00010333"/>
    </source>
</evidence>
<dbReference type="CDD" id="cd13692">
    <property type="entry name" value="PBP2_BztA"/>
    <property type="match status" value="1"/>
</dbReference>
<feature type="chain" id="PRO_5045171409" evidence="5">
    <location>
        <begin position="30"/>
        <end position="358"/>
    </location>
</feature>
<dbReference type="SMART" id="SM00062">
    <property type="entry name" value="PBPb"/>
    <property type="match status" value="1"/>
</dbReference>
<feature type="signal peptide" evidence="5">
    <location>
        <begin position="1"/>
        <end position="29"/>
    </location>
</feature>
<dbReference type="Gene3D" id="3.40.190.10">
    <property type="entry name" value="Periplasmic binding protein-like II"/>
    <property type="match status" value="2"/>
</dbReference>
<accession>A0ABS1F688</accession>
<name>A0ABS1F688_9PROT</name>
<protein>
    <submittedName>
        <fullName evidence="7">Amino acid ABC transporter substrate-binding protein</fullName>
    </submittedName>
</protein>
<dbReference type="Proteomes" id="UP000652760">
    <property type="component" value="Unassembled WGS sequence"/>
</dbReference>
<evidence type="ECO:0000256" key="5">
    <source>
        <dbReference type="SAM" id="SignalP"/>
    </source>
</evidence>
<dbReference type="PANTHER" id="PTHR30085">
    <property type="entry name" value="AMINO ACID ABC TRANSPORTER PERMEASE"/>
    <property type="match status" value="1"/>
</dbReference>
<dbReference type="InterPro" id="IPR051455">
    <property type="entry name" value="Bact_solute-bind_prot3"/>
</dbReference>
<dbReference type="RefSeq" id="WP_200194522.1">
    <property type="nucleotide sequence ID" value="NZ_JAENHM010000046.1"/>
</dbReference>
<sequence length="358" mass="38397">MFLKPFRLRTALGTALVALALLSAPAAPALSQEAAPPAAPVSSTMAAVRERGAIRCGVSTGVAGFSMPGPDGQWRGFDVDFCRAAAAAVLGDADKVVFVPATTAEGLRRLASGDIDLLSRSTTITLSRLAAGGFQPVGISYYDGQGFLTRRALNVRTVRQMAGLSICFQRGTTSETNLAEHFRTLGIAYRPVPKGPLNEMIASYRSGECDVMTSDSAALAALRVMEMPNPDEHLVVRQRISKEPLGPLVRKGDDAWVEAMRWTLAAMIEAEELGVSRRNVEEMRNSEATRVLRLVGMVPGFGAPLGLDDSWAFRIIAQVGNYGDVFETTIGPKTPLKLERGLNELWTKGGLLIALPLR</sequence>
<evidence type="ECO:0000313" key="7">
    <source>
        <dbReference type="EMBL" id="MBK1838912.1"/>
    </source>
</evidence>
<dbReference type="EMBL" id="JAENHM010000046">
    <property type="protein sequence ID" value="MBK1838912.1"/>
    <property type="molecule type" value="Genomic_DNA"/>
</dbReference>
<comment type="similarity">
    <text evidence="1 4">Belongs to the bacterial solute-binding protein 3 family.</text>
</comment>
<evidence type="ECO:0000256" key="4">
    <source>
        <dbReference type="RuleBase" id="RU003744"/>
    </source>
</evidence>
<keyword evidence="2" id="KW-0813">Transport</keyword>
<dbReference type="PANTHER" id="PTHR30085:SF7">
    <property type="entry name" value="AMINO-ACID ABC TRANSPORTER-BINDING PROTEIN YHDW-RELATED"/>
    <property type="match status" value="1"/>
</dbReference>
<dbReference type="PROSITE" id="PS01039">
    <property type="entry name" value="SBP_BACTERIAL_3"/>
    <property type="match status" value="1"/>
</dbReference>
<dbReference type="InterPro" id="IPR001638">
    <property type="entry name" value="Solute-binding_3/MltF_N"/>
</dbReference>
<keyword evidence="3 5" id="KW-0732">Signal</keyword>
<evidence type="ECO:0000256" key="3">
    <source>
        <dbReference type="ARBA" id="ARBA00022729"/>
    </source>
</evidence>
<gene>
    <name evidence="7" type="ORF">JHL17_15945</name>
</gene>